<dbReference type="AlphaFoldDB" id="A0A934V555"/>
<dbReference type="Pfam" id="PF13576">
    <property type="entry name" value="Pentapeptide_3"/>
    <property type="match status" value="1"/>
</dbReference>
<keyword evidence="1" id="KW-1133">Transmembrane helix</keyword>
<gene>
    <name evidence="2" type="ORF">JHE00_10775</name>
</gene>
<accession>A0A934V555</accession>
<organism evidence="2 3">
    <name type="scientific">Prauserella cavernicola</name>
    <dbReference type="NCBI Taxonomy" id="2800127"/>
    <lineage>
        <taxon>Bacteria</taxon>
        <taxon>Bacillati</taxon>
        <taxon>Actinomycetota</taxon>
        <taxon>Actinomycetes</taxon>
        <taxon>Pseudonocardiales</taxon>
        <taxon>Pseudonocardiaceae</taxon>
        <taxon>Prauserella</taxon>
    </lineage>
</organism>
<comment type="caution">
    <text evidence="2">The sequence shown here is derived from an EMBL/GenBank/DDBJ whole genome shotgun (WGS) entry which is preliminary data.</text>
</comment>
<sequence length="336" mass="37273">MKRLRSAFRSPLFGTIAAAVALVLGISLWLLTDSRTSSSDALRTGGLAGASVIALYALWLNDRRRKVEEARQDIERRRHDLETSRISDERFARSVELLGNEADQVRVGAMHALAGLARSRPGFTQTVLDVLCAYLRRPFSHPRFEKKPGAEDPEAERELQVRLTAQRLVFDLLPRTEQSGAPAYDLDLTGAALEYLDLSGRRMGSVILRYAYLHSSTNLSDCVFTGPAWFTATTTGAGRLAGRFRCTGTRFEERAWFSGTRFNSLADFTGTTFLGEANFKDAVFHGETRFGQTSFGSELVLRDARFDSHVDPPEGWVADELRDGMTVLSREEPAAG</sequence>
<protein>
    <submittedName>
        <fullName evidence="2">Pentapeptide repeat-containing protein</fullName>
    </submittedName>
</protein>
<feature type="transmembrane region" description="Helical" evidence="1">
    <location>
        <begin position="44"/>
        <end position="61"/>
    </location>
</feature>
<evidence type="ECO:0000256" key="1">
    <source>
        <dbReference type="SAM" id="Phobius"/>
    </source>
</evidence>
<keyword evidence="1" id="KW-0812">Transmembrane</keyword>
<dbReference type="InterPro" id="IPR001646">
    <property type="entry name" value="5peptide_repeat"/>
</dbReference>
<keyword evidence="1" id="KW-0472">Membrane</keyword>
<dbReference type="Gene3D" id="2.160.20.80">
    <property type="entry name" value="E3 ubiquitin-protein ligase SopA"/>
    <property type="match status" value="1"/>
</dbReference>
<reference evidence="2" key="1">
    <citation type="submission" date="2020-12" db="EMBL/GenBank/DDBJ databases">
        <title>Prauserella sp. ASG 168, a novel actinomycete isolated from cave rock.</title>
        <authorList>
            <person name="Suriyachadkun C."/>
        </authorList>
    </citation>
    <scope>NUCLEOTIDE SEQUENCE</scope>
    <source>
        <strain evidence="2">ASG 168</strain>
    </source>
</reference>
<evidence type="ECO:0000313" key="2">
    <source>
        <dbReference type="EMBL" id="MBK1784810.1"/>
    </source>
</evidence>
<name>A0A934V555_9PSEU</name>
<feature type="transmembrane region" description="Helical" evidence="1">
    <location>
        <begin position="12"/>
        <end position="32"/>
    </location>
</feature>
<evidence type="ECO:0000313" key="3">
    <source>
        <dbReference type="Proteomes" id="UP000635245"/>
    </source>
</evidence>
<keyword evidence="3" id="KW-1185">Reference proteome</keyword>
<dbReference type="EMBL" id="JAENJH010000002">
    <property type="protein sequence ID" value="MBK1784810.1"/>
    <property type="molecule type" value="Genomic_DNA"/>
</dbReference>
<dbReference type="Proteomes" id="UP000635245">
    <property type="component" value="Unassembled WGS sequence"/>
</dbReference>
<dbReference type="SUPFAM" id="SSF141571">
    <property type="entry name" value="Pentapeptide repeat-like"/>
    <property type="match status" value="1"/>
</dbReference>
<proteinExistence type="predicted"/>
<dbReference type="RefSeq" id="WP_200317476.1">
    <property type="nucleotide sequence ID" value="NZ_JAENJH010000002.1"/>
</dbReference>